<reference evidence="1 2" key="1">
    <citation type="submission" date="2019-04" db="EMBL/GenBank/DDBJ databases">
        <title>Microbes associate with the intestines of laboratory mice.</title>
        <authorList>
            <person name="Navarre W."/>
            <person name="Wong E."/>
            <person name="Huang K.C."/>
            <person name="Tropini C."/>
            <person name="Ng K."/>
            <person name="Yu B."/>
        </authorList>
    </citation>
    <scope>NUCLEOTIDE SEQUENCE [LARGE SCALE GENOMIC DNA]</scope>
    <source>
        <strain evidence="1 2">NM87_A27A</strain>
    </source>
</reference>
<evidence type="ECO:0000313" key="1">
    <source>
        <dbReference type="EMBL" id="THG24535.1"/>
    </source>
</evidence>
<name>A0A4S4F6U5_9BIFI</name>
<accession>A0A4S4F6U5</accession>
<protein>
    <submittedName>
        <fullName evidence="1">Uncharacterized protein</fullName>
    </submittedName>
</protein>
<proteinExistence type="predicted"/>
<comment type="caution">
    <text evidence="1">The sequence shown here is derived from an EMBL/GenBank/DDBJ whole genome shotgun (WGS) entry which is preliminary data.</text>
</comment>
<dbReference type="AlphaFoldDB" id="A0A4S4F6U5"/>
<evidence type="ECO:0000313" key="2">
    <source>
        <dbReference type="Proteomes" id="UP000306798"/>
    </source>
</evidence>
<organism evidence="1 2">
    <name type="scientific">Bifidobacterium pseudolongum</name>
    <dbReference type="NCBI Taxonomy" id="1694"/>
    <lineage>
        <taxon>Bacteria</taxon>
        <taxon>Bacillati</taxon>
        <taxon>Actinomycetota</taxon>
        <taxon>Actinomycetes</taxon>
        <taxon>Bifidobacteriales</taxon>
        <taxon>Bifidobacteriaceae</taxon>
        <taxon>Bifidobacterium</taxon>
    </lineage>
</organism>
<dbReference type="EMBL" id="SSTF01000024">
    <property type="protein sequence ID" value="THG24535.1"/>
    <property type="molecule type" value="Genomic_DNA"/>
</dbReference>
<gene>
    <name evidence="1" type="ORF">E5991_07885</name>
</gene>
<dbReference type="Proteomes" id="UP000306798">
    <property type="component" value="Unassembled WGS sequence"/>
</dbReference>
<sequence length="199" mass="22504">MNILVGTLTDMLSILERRERYLAQADGLGPDAGLRREEIRRVREHVDGLWANEVELAYGSRGPYTRIRYRWVADGAADDFIMPQRFMHAGRMVVMYEPYQQMLADLLAWLMRRSDLLGADCRVQAMELLWCADLVRSTLMKAIESGVTLEQTDDDQALPLSSIADTSFPVTGFGVGDCIRPYLPPMVREDVGEVRMMGG</sequence>
<dbReference type="RefSeq" id="WP_136511592.1">
    <property type="nucleotide sequence ID" value="NZ_SSTF01000024.1"/>
</dbReference>